<feature type="domain" description="NAD-dependent epimerase/dehydratase" evidence="1">
    <location>
        <begin position="6"/>
        <end position="198"/>
    </location>
</feature>
<dbReference type="PANTHER" id="PTHR43245">
    <property type="entry name" value="BIFUNCTIONAL POLYMYXIN RESISTANCE PROTEIN ARNA"/>
    <property type="match status" value="1"/>
</dbReference>
<dbReference type="InterPro" id="IPR050177">
    <property type="entry name" value="Lipid_A_modif_metabolic_enz"/>
</dbReference>
<dbReference type="Pfam" id="PF01370">
    <property type="entry name" value="Epimerase"/>
    <property type="match status" value="1"/>
</dbReference>
<dbReference type="Gene3D" id="3.40.50.720">
    <property type="entry name" value="NAD(P)-binding Rossmann-like Domain"/>
    <property type="match status" value="1"/>
</dbReference>
<proteinExistence type="predicted"/>
<sequence length="275" mass="31479">MSTRVLITGAGSYIGEKAKTYLTEKYGYQIDTIPTQNYEPKKENFIGYDVVYNVAGIAHIKETDENRQLYYVVNRDLVVKIAECAKAAGVKQFVMLSTMSVYGKTIGHITKQTKEDPQNAYGKSKLEADHLISKLADENFRVAILRPPMIYGKDCKGNYQSLRKFALKSPIFPDYTNKRSMLFVDNLSEFVHQAITNQMEGIFFPQNKEYVNTKEMVEAIAKIHGKKIWFTKVFNLVIKHIQKGIVSKVFGDLTYEKVDLVDCYSFQETIDKTEN</sequence>
<dbReference type="InterPro" id="IPR036291">
    <property type="entry name" value="NAD(P)-bd_dom_sf"/>
</dbReference>
<gene>
    <name evidence="2" type="ORF">DWX20_02435</name>
</gene>
<evidence type="ECO:0000259" key="1">
    <source>
        <dbReference type="Pfam" id="PF01370"/>
    </source>
</evidence>
<name>A0A412PIF8_9FIRM</name>
<dbReference type="SUPFAM" id="SSF51735">
    <property type="entry name" value="NAD(P)-binding Rossmann-fold domains"/>
    <property type="match status" value="1"/>
</dbReference>
<dbReference type="AlphaFoldDB" id="A0A412PIF8"/>
<dbReference type="PANTHER" id="PTHR43245:SF58">
    <property type="entry name" value="BLL5923 PROTEIN"/>
    <property type="match status" value="1"/>
</dbReference>
<comment type="caution">
    <text evidence="2">The sequence shown here is derived from an EMBL/GenBank/DDBJ whole genome shotgun (WGS) entry which is preliminary data.</text>
</comment>
<evidence type="ECO:0000313" key="3">
    <source>
        <dbReference type="Proteomes" id="UP000284731"/>
    </source>
</evidence>
<protein>
    <submittedName>
        <fullName evidence="2">NAD-dependent epimerase/dehydratase family protein</fullName>
    </submittedName>
</protein>
<dbReference type="RefSeq" id="WP_118764343.1">
    <property type="nucleotide sequence ID" value="NZ_CABJCF010000001.1"/>
</dbReference>
<dbReference type="InterPro" id="IPR001509">
    <property type="entry name" value="Epimerase_deHydtase"/>
</dbReference>
<organism evidence="2 3">
    <name type="scientific">Solobacterium moorei</name>
    <dbReference type="NCBI Taxonomy" id="102148"/>
    <lineage>
        <taxon>Bacteria</taxon>
        <taxon>Bacillati</taxon>
        <taxon>Bacillota</taxon>
        <taxon>Erysipelotrichia</taxon>
        <taxon>Erysipelotrichales</taxon>
        <taxon>Erysipelotrichaceae</taxon>
        <taxon>Solobacterium</taxon>
    </lineage>
</organism>
<evidence type="ECO:0000313" key="2">
    <source>
        <dbReference type="EMBL" id="RGT57928.1"/>
    </source>
</evidence>
<dbReference type="Proteomes" id="UP000284731">
    <property type="component" value="Unassembled WGS sequence"/>
</dbReference>
<accession>A0A412PIF8</accession>
<reference evidence="2 3" key="1">
    <citation type="submission" date="2018-08" db="EMBL/GenBank/DDBJ databases">
        <title>A genome reference for cultivated species of the human gut microbiota.</title>
        <authorList>
            <person name="Zou Y."/>
            <person name="Xue W."/>
            <person name="Luo G."/>
        </authorList>
    </citation>
    <scope>NUCLEOTIDE SEQUENCE [LARGE SCALE GENOMIC DNA]</scope>
    <source>
        <strain evidence="2 3">AF18-46</strain>
    </source>
</reference>
<dbReference type="EMBL" id="QRWX01000001">
    <property type="protein sequence ID" value="RGT57928.1"/>
    <property type="molecule type" value="Genomic_DNA"/>
</dbReference>